<proteinExistence type="inferred from homology"/>
<dbReference type="PANTHER" id="PTHR30024">
    <property type="entry name" value="ALIPHATIC SULFONATES-BINDING PROTEIN-RELATED"/>
    <property type="match status" value="1"/>
</dbReference>
<dbReference type="Proteomes" id="UP001143309">
    <property type="component" value="Unassembled WGS sequence"/>
</dbReference>
<reference evidence="7" key="1">
    <citation type="journal article" date="2014" name="Int. J. Syst. Evol. Microbiol.">
        <title>Complete genome sequence of Corynebacterium casei LMG S-19264T (=DSM 44701T), isolated from a smear-ripened cheese.</title>
        <authorList>
            <consortium name="US DOE Joint Genome Institute (JGI-PGF)"/>
            <person name="Walter F."/>
            <person name="Albersmeier A."/>
            <person name="Kalinowski J."/>
            <person name="Ruckert C."/>
        </authorList>
    </citation>
    <scope>NUCLEOTIDE SEQUENCE</scope>
    <source>
        <strain evidence="7">VKM B-2748</strain>
    </source>
</reference>
<evidence type="ECO:0000313" key="8">
    <source>
        <dbReference type="Proteomes" id="UP001143309"/>
    </source>
</evidence>
<evidence type="ECO:0000256" key="1">
    <source>
        <dbReference type="ARBA" id="ARBA00004308"/>
    </source>
</evidence>
<dbReference type="EMBL" id="BSFL01000005">
    <property type="protein sequence ID" value="GLK81665.1"/>
    <property type="molecule type" value="Genomic_DNA"/>
</dbReference>
<dbReference type="InterPro" id="IPR044527">
    <property type="entry name" value="NrtA/CpmA_ABC-bd_dom"/>
</dbReference>
<comment type="subcellular location">
    <subcellularLocation>
        <location evidence="1">Endomembrane system</location>
    </subcellularLocation>
</comment>
<keyword evidence="5" id="KW-0472">Membrane</keyword>
<dbReference type="InterPro" id="IPR006311">
    <property type="entry name" value="TAT_signal"/>
</dbReference>
<evidence type="ECO:0000256" key="3">
    <source>
        <dbReference type="ARBA" id="ARBA00022475"/>
    </source>
</evidence>
<dbReference type="PROSITE" id="PS51318">
    <property type="entry name" value="TAT"/>
    <property type="match status" value="1"/>
</dbReference>
<dbReference type="CDD" id="cd13553">
    <property type="entry name" value="PBP2_NrtA_CpmA_like"/>
    <property type="match status" value="1"/>
</dbReference>
<comment type="caution">
    <text evidence="7">The sequence shown here is derived from an EMBL/GenBank/DDBJ whole genome shotgun (WGS) entry which is preliminary data.</text>
</comment>
<organism evidence="7 8">
    <name type="scientific">Methylopila turkensis</name>
    <dbReference type="NCBI Taxonomy" id="1437816"/>
    <lineage>
        <taxon>Bacteria</taxon>
        <taxon>Pseudomonadati</taxon>
        <taxon>Pseudomonadota</taxon>
        <taxon>Alphaproteobacteria</taxon>
        <taxon>Hyphomicrobiales</taxon>
        <taxon>Methylopilaceae</taxon>
        <taxon>Methylopila</taxon>
    </lineage>
</organism>
<comment type="similarity">
    <text evidence="6">Belongs to the CmpA/NrtA family.</text>
</comment>
<evidence type="ECO:0000256" key="6">
    <source>
        <dbReference type="ARBA" id="ARBA00024031"/>
    </source>
</evidence>
<protein>
    <submittedName>
        <fullName evidence="7">Nitrate ABC transporter substrate-binding protein</fullName>
    </submittedName>
</protein>
<gene>
    <name evidence="7" type="primary">nrtA_4</name>
    <name evidence="7" type="ORF">GCM10008174_34060</name>
</gene>
<keyword evidence="4" id="KW-0997">Cell inner membrane</keyword>
<dbReference type="SUPFAM" id="SSF53850">
    <property type="entry name" value="Periplasmic binding protein-like II"/>
    <property type="match status" value="1"/>
</dbReference>
<keyword evidence="3" id="KW-1003">Cell membrane</keyword>
<evidence type="ECO:0000313" key="7">
    <source>
        <dbReference type="EMBL" id="GLK81665.1"/>
    </source>
</evidence>
<sequence length="429" mass="46779">MLGEATPADGYSGVENYVDRIVETAVLNAIAPDPVARRAFLQAVGATTALAAIAQVFPLGAAKALAQDAMKPEKAKLNVGYVPITCTVPLLLAHAMGEYGKEGIEVNLARTPGWAIVRDKLLSAEFDATHLVLAMPLTMTMGVGGPALNTYVSTIQNVNGNAITLHVKHKDRRDPKDWKGFKFGIPHQHSMHAMLLRYYLAENGLDPDKDVELRVFPPPDSVANMAAGNLDGMLFAEPWGQRAVFEGVGFLHMLTRDIFPDHPCCVLSVTDKFVKEAPNSYGALFRAVVRATEFADKTENRKQVAELLAPAAYLNQPKTVLEQVLMGRYADGLGGVVSEPNRIGFKAFPYESTAVWLLTQLRRWDMISKDVDYQAMAKQVFLATDAAKRMKAMGLEPPAATSIKHMVLGKEFDPAAPQAYVDGFAIRRA</sequence>
<dbReference type="Pfam" id="PF13379">
    <property type="entry name" value="NMT1_2"/>
    <property type="match status" value="1"/>
</dbReference>
<evidence type="ECO:0000256" key="5">
    <source>
        <dbReference type="ARBA" id="ARBA00023136"/>
    </source>
</evidence>
<keyword evidence="8" id="KW-1185">Reference proteome</keyword>
<reference evidence="7" key="2">
    <citation type="submission" date="2023-01" db="EMBL/GenBank/DDBJ databases">
        <authorList>
            <person name="Sun Q."/>
            <person name="Evtushenko L."/>
        </authorList>
    </citation>
    <scope>NUCLEOTIDE SEQUENCE</scope>
    <source>
        <strain evidence="7">VKM B-2748</strain>
    </source>
</reference>
<evidence type="ECO:0000256" key="4">
    <source>
        <dbReference type="ARBA" id="ARBA00022519"/>
    </source>
</evidence>
<accession>A0A9W6JT89</accession>
<evidence type="ECO:0000256" key="2">
    <source>
        <dbReference type="ARBA" id="ARBA00022448"/>
    </source>
</evidence>
<keyword evidence="2" id="KW-0813">Transport</keyword>
<dbReference type="PANTHER" id="PTHR30024:SF43">
    <property type="entry name" value="BLL4572 PROTEIN"/>
    <property type="match status" value="1"/>
</dbReference>
<dbReference type="GO" id="GO:0012505">
    <property type="term" value="C:endomembrane system"/>
    <property type="evidence" value="ECO:0007669"/>
    <property type="project" value="UniProtKB-SubCell"/>
</dbReference>
<dbReference type="Gene3D" id="3.40.190.10">
    <property type="entry name" value="Periplasmic binding protein-like II"/>
    <property type="match status" value="2"/>
</dbReference>
<dbReference type="AlphaFoldDB" id="A0A9W6JT89"/>
<name>A0A9W6JT89_9HYPH</name>